<name>A0ABS0FDA6_9FLAO</name>
<dbReference type="RefSeq" id="WP_196080191.1">
    <property type="nucleotide sequence ID" value="NZ_JADPVI010000003.1"/>
</dbReference>
<organism evidence="3 4">
    <name type="scientific">Kaistella gelatinilytica</name>
    <dbReference type="NCBI Taxonomy" id="2787636"/>
    <lineage>
        <taxon>Bacteria</taxon>
        <taxon>Pseudomonadati</taxon>
        <taxon>Bacteroidota</taxon>
        <taxon>Flavobacteriia</taxon>
        <taxon>Flavobacteriales</taxon>
        <taxon>Weeksellaceae</taxon>
        <taxon>Chryseobacterium group</taxon>
        <taxon>Kaistella</taxon>
    </lineage>
</organism>
<accession>A0ABS0FDA6</accession>
<dbReference type="Pfam" id="PF13715">
    <property type="entry name" value="CarbopepD_reg_2"/>
    <property type="match status" value="1"/>
</dbReference>
<dbReference type="EMBL" id="JADPVI010000003">
    <property type="protein sequence ID" value="MBF8457701.1"/>
    <property type="molecule type" value="Genomic_DNA"/>
</dbReference>
<keyword evidence="2" id="KW-0732">Signal</keyword>
<feature type="signal peptide" evidence="2">
    <location>
        <begin position="1"/>
        <end position="18"/>
    </location>
</feature>
<evidence type="ECO:0000256" key="1">
    <source>
        <dbReference type="SAM" id="MobiDB-lite"/>
    </source>
</evidence>
<reference evidence="3 4" key="1">
    <citation type="submission" date="2020-11" db="EMBL/GenBank/DDBJ databases">
        <title>Kaistella gelatinilytica sp. nov., a flavobacterium isolated from Antarctic Soil.</title>
        <authorList>
            <person name="Li J."/>
        </authorList>
    </citation>
    <scope>NUCLEOTIDE SEQUENCE [LARGE SCALE GENOMIC DNA]</scope>
    <source>
        <strain evidence="3 4">G5-32</strain>
    </source>
</reference>
<dbReference type="InterPro" id="IPR008969">
    <property type="entry name" value="CarboxyPept-like_regulatory"/>
</dbReference>
<sequence>MFRVFIVLLLSISTIAFAQKISGVVTDEDQNPLAAVMVFNLQTEQKSYTNLSGEFTIEASANNELRFVRQGFDRNAKIINEGDFTRPFTISIVRTAQEIEEVQVSKFRLTGDLNTDSWNLTKIDRSAQVQQAVGVPGPPEKPRETPPPTLEKAGIIKYALSNLNFNTLYKNISGDGRRMRSLYKYEDLQDNIAWIRERVGDDYFIKMEIPPDKISEFLQFSMGLKPDINRWIRAKNLSRVLFDLEETLPKYLHR</sequence>
<dbReference type="SUPFAM" id="SSF49464">
    <property type="entry name" value="Carboxypeptidase regulatory domain-like"/>
    <property type="match status" value="1"/>
</dbReference>
<protein>
    <submittedName>
        <fullName evidence="3">Carboxypeptidase-like regulatory domain-containing protein</fullName>
    </submittedName>
</protein>
<keyword evidence="4" id="KW-1185">Reference proteome</keyword>
<evidence type="ECO:0000313" key="4">
    <source>
        <dbReference type="Proteomes" id="UP000660070"/>
    </source>
</evidence>
<dbReference type="Proteomes" id="UP000660070">
    <property type="component" value="Unassembled WGS sequence"/>
</dbReference>
<comment type="caution">
    <text evidence="3">The sequence shown here is derived from an EMBL/GenBank/DDBJ whole genome shotgun (WGS) entry which is preliminary data.</text>
</comment>
<feature type="chain" id="PRO_5047446317" evidence="2">
    <location>
        <begin position="19"/>
        <end position="254"/>
    </location>
</feature>
<proteinExistence type="predicted"/>
<evidence type="ECO:0000313" key="3">
    <source>
        <dbReference type="EMBL" id="MBF8457701.1"/>
    </source>
</evidence>
<feature type="region of interest" description="Disordered" evidence="1">
    <location>
        <begin position="129"/>
        <end position="148"/>
    </location>
</feature>
<gene>
    <name evidence="3" type="ORF">IV494_10970</name>
</gene>
<evidence type="ECO:0000256" key="2">
    <source>
        <dbReference type="SAM" id="SignalP"/>
    </source>
</evidence>